<dbReference type="Proteomes" id="UP000030765">
    <property type="component" value="Unassembled WGS sequence"/>
</dbReference>
<dbReference type="AlphaFoldDB" id="A0A084WBR3"/>
<name>A0A084WBR3_ANOSI</name>
<feature type="region of interest" description="Disordered" evidence="1">
    <location>
        <begin position="40"/>
        <end position="72"/>
    </location>
</feature>
<evidence type="ECO:0000256" key="1">
    <source>
        <dbReference type="SAM" id="MobiDB-lite"/>
    </source>
</evidence>
<evidence type="ECO:0000313" key="2">
    <source>
        <dbReference type="EMBL" id="KFB47657.1"/>
    </source>
</evidence>
<reference evidence="2 4" key="1">
    <citation type="journal article" date="2014" name="BMC Genomics">
        <title>Genome sequence of Anopheles sinensis provides insight into genetics basis of mosquito competence for malaria parasites.</title>
        <authorList>
            <person name="Zhou D."/>
            <person name="Zhang D."/>
            <person name="Ding G."/>
            <person name="Shi L."/>
            <person name="Hou Q."/>
            <person name="Ye Y."/>
            <person name="Xu Y."/>
            <person name="Zhou H."/>
            <person name="Xiong C."/>
            <person name="Li S."/>
            <person name="Yu J."/>
            <person name="Hong S."/>
            <person name="Yu X."/>
            <person name="Zou P."/>
            <person name="Chen C."/>
            <person name="Chang X."/>
            <person name="Wang W."/>
            <person name="Lv Y."/>
            <person name="Sun Y."/>
            <person name="Ma L."/>
            <person name="Shen B."/>
            <person name="Zhu C."/>
        </authorList>
    </citation>
    <scope>NUCLEOTIDE SEQUENCE [LARGE SCALE GENOMIC DNA]</scope>
</reference>
<reference evidence="3" key="2">
    <citation type="submission" date="2020-05" db="UniProtKB">
        <authorList>
            <consortium name="EnsemblMetazoa"/>
        </authorList>
    </citation>
    <scope>IDENTIFICATION</scope>
</reference>
<feature type="compositionally biased region" description="Basic residues" evidence="1">
    <location>
        <begin position="60"/>
        <end position="72"/>
    </location>
</feature>
<organism evidence="2">
    <name type="scientific">Anopheles sinensis</name>
    <name type="common">Mosquito</name>
    <dbReference type="NCBI Taxonomy" id="74873"/>
    <lineage>
        <taxon>Eukaryota</taxon>
        <taxon>Metazoa</taxon>
        <taxon>Ecdysozoa</taxon>
        <taxon>Arthropoda</taxon>
        <taxon>Hexapoda</taxon>
        <taxon>Insecta</taxon>
        <taxon>Pterygota</taxon>
        <taxon>Neoptera</taxon>
        <taxon>Endopterygota</taxon>
        <taxon>Diptera</taxon>
        <taxon>Nematocera</taxon>
        <taxon>Culicoidea</taxon>
        <taxon>Culicidae</taxon>
        <taxon>Anophelinae</taxon>
        <taxon>Anopheles</taxon>
    </lineage>
</organism>
<keyword evidence="4" id="KW-1185">Reference proteome</keyword>
<evidence type="ECO:0000313" key="3">
    <source>
        <dbReference type="EnsemblMetazoa" id="ASIC015700-PA"/>
    </source>
</evidence>
<dbReference type="EMBL" id="ATLV01022426">
    <property type="status" value="NOT_ANNOTATED_CDS"/>
    <property type="molecule type" value="Genomic_DNA"/>
</dbReference>
<gene>
    <name evidence="2" type="ORF">ZHAS_00015700</name>
</gene>
<sequence length="72" mass="8015">MPQRPPNGFPDYRIDGLVWEWRGVSEANSRSVTGIAECTHRNAGGTSASKATGHPENWKKTRHLRGKQSKVN</sequence>
<protein>
    <submittedName>
        <fullName evidence="2 3">NmrA family protein</fullName>
    </submittedName>
</protein>
<evidence type="ECO:0000313" key="4">
    <source>
        <dbReference type="Proteomes" id="UP000030765"/>
    </source>
</evidence>
<proteinExistence type="predicted"/>
<dbReference type="EMBL" id="KE525332">
    <property type="protein sequence ID" value="KFB47657.1"/>
    <property type="molecule type" value="Genomic_DNA"/>
</dbReference>
<dbReference type="EnsemblMetazoa" id="ASIC015700-RA">
    <property type="protein sequence ID" value="ASIC015700-PA"/>
    <property type="gene ID" value="ASIC015700"/>
</dbReference>
<accession>A0A084WBR3</accession>
<dbReference type="VEuPathDB" id="VectorBase:ASIC015700"/>